<feature type="region of interest" description="Disordered" evidence="1">
    <location>
        <begin position="14"/>
        <end position="61"/>
    </location>
</feature>
<gene>
    <name evidence="2" type="ORF">MFLAVUS_009343</name>
</gene>
<comment type="caution">
    <text evidence="2">The sequence shown here is derived from an EMBL/GenBank/DDBJ whole genome shotgun (WGS) entry which is preliminary data.</text>
</comment>
<evidence type="ECO:0000313" key="2">
    <source>
        <dbReference type="EMBL" id="GAA5815828.1"/>
    </source>
</evidence>
<dbReference type="Proteomes" id="UP001473302">
    <property type="component" value="Unassembled WGS sequence"/>
</dbReference>
<reference evidence="2 3" key="1">
    <citation type="submission" date="2024-04" db="EMBL/GenBank/DDBJ databases">
        <title>genome sequences of Mucor flavus KT1a and Helicostylum pulchrum KT1b strains isolated from the surface of a dry-aged beef.</title>
        <authorList>
            <person name="Toyotome T."/>
            <person name="Hosono M."/>
            <person name="Torimaru M."/>
            <person name="Fukuda K."/>
            <person name="Mikami N."/>
        </authorList>
    </citation>
    <scope>NUCLEOTIDE SEQUENCE [LARGE SCALE GENOMIC DNA]</scope>
    <source>
        <strain evidence="2 3">KT1a</strain>
    </source>
</reference>
<sequence length="203" mass="22731">MIALKKIGHYKHFAERQSKEQIENEKHQNIEEIHNNTQENQDVDGSASSSTPDPTPVSASGELAGFTKVSDTFNNNGLVKILTSSISFVDSIITNAECNVRVHDALAAFTNNLYDNCELRVTEGKSQYRFATPSIFHFGTFFSSTDSLTESGYQACRDEQKAFLEIIKHSLCSFHLVCRTVPEFVQNHERTHFVENAIPSLLA</sequence>
<evidence type="ECO:0000313" key="3">
    <source>
        <dbReference type="Proteomes" id="UP001473302"/>
    </source>
</evidence>
<dbReference type="EMBL" id="BAABUK010000028">
    <property type="protein sequence ID" value="GAA5815828.1"/>
    <property type="molecule type" value="Genomic_DNA"/>
</dbReference>
<proteinExistence type="predicted"/>
<name>A0ABP9Z9Q4_9FUNG</name>
<protein>
    <submittedName>
        <fullName evidence="2">Uncharacterized protein</fullName>
    </submittedName>
</protein>
<accession>A0ABP9Z9Q4</accession>
<keyword evidence="3" id="KW-1185">Reference proteome</keyword>
<evidence type="ECO:0000256" key="1">
    <source>
        <dbReference type="SAM" id="MobiDB-lite"/>
    </source>
</evidence>
<organism evidence="2 3">
    <name type="scientific">Mucor flavus</name>
    <dbReference type="NCBI Taxonomy" id="439312"/>
    <lineage>
        <taxon>Eukaryota</taxon>
        <taxon>Fungi</taxon>
        <taxon>Fungi incertae sedis</taxon>
        <taxon>Mucoromycota</taxon>
        <taxon>Mucoromycotina</taxon>
        <taxon>Mucoromycetes</taxon>
        <taxon>Mucorales</taxon>
        <taxon>Mucorineae</taxon>
        <taxon>Mucoraceae</taxon>
        <taxon>Mucor</taxon>
    </lineage>
</organism>
<feature type="compositionally biased region" description="Basic and acidic residues" evidence="1">
    <location>
        <begin position="14"/>
        <end position="34"/>
    </location>
</feature>